<proteinExistence type="predicted"/>
<evidence type="ECO:0000313" key="3">
    <source>
        <dbReference type="Proteomes" id="UP001274830"/>
    </source>
</evidence>
<feature type="compositionally biased region" description="Gly residues" evidence="1">
    <location>
        <begin position="542"/>
        <end position="554"/>
    </location>
</feature>
<evidence type="ECO:0000313" key="2">
    <source>
        <dbReference type="EMBL" id="KAK3678157.1"/>
    </source>
</evidence>
<feature type="region of interest" description="Disordered" evidence="1">
    <location>
        <begin position="484"/>
        <end position="592"/>
    </location>
</feature>
<accession>A0AAE0WUN4</accession>
<dbReference type="AlphaFoldDB" id="A0AAE0WUN4"/>
<feature type="compositionally biased region" description="Acidic residues" evidence="1">
    <location>
        <begin position="276"/>
        <end position="298"/>
    </location>
</feature>
<evidence type="ECO:0000256" key="1">
    <source>
        <dbReference type="SAM" id="MobiDB-lite"/>
    </source>
</evidence>
<feature type="compositionally biased region" description="Polar residues" evidence="1">
    <location>
        <begin position="227"/>
        <end position="253"/>
    </location>
</feature>
<feature type="compositionally biased region" description="Acidic residues" evidence="1">
    <location>
        <begin position="513"/>
        <end position="526"/>
    </location>
</feature>
<feature type="region of interest" description="Disordered" evidence="1">
    <location>
        <begin position="164"/>
        <end position="298"/>
    </location>
</feature>
<protein>
    <submittedName>
        <fullName evidence="2">Uncharacterized protein</fullName>
    </submittedName>
</protein>
<reference evidence="2" key="1">
    <citation type="submission" date="2023-07" db="EMBL/GenBank/DDBJ databases">
        <title>Black Yeasts Isolated from many extreme environments.</title>
        <authorList>
            <person name="Coleine C."/>
            <person name="Stajich J.E."/>
            <person name="Selbmann L."/>
        </authorList>
    </citation>
    <scope>NUCLEOTIDE SEQUENCE</scope>
    <source>
        <strain evidence="2">CCFEE 5485</strain>
    </source>
</reference>
<organism evidence="2 3">
    <name type="scientific">Recurvomyces mirabilis</name>
    <dbReference type="NCBI Taxonomy" id="574656"/>
    <lineage>
        <taxon>Eukaryota</taxon>
        <taxon>Fungi</taxon>
        <taxon>Dikarya</taxon>
        <taxon>Ascomycota</taxon>
        <taxon>Pezizomycotina</taxon>
        <taxon>Dothideomycetes</taxon>
        <taxon>Dothideomycetidae</taxon>
        <taxon>Mycosphaerellales</taxon>
        <taxon>Teratosphaeriaceae</taxon>
        <taxon>Recurvomyces</taxon>
    </lineage>
</organism>
<keyword evidence="3" id="KW-1185">Reference proteome</keyword>
<name>A0AAE0WUN4_9PEZI</name>
<dbReference type="EMBL" id="JAUTXT010000005">
    <property type="protein sequence ID" value="KAK3678157.1"/>
    <property type="molecule type" value="Genomic_DNA"/>
</dbReference>
<gene>
    <name evidence="2" type="ORF">LTR78_002253</name>
</gene>
<comment type="caution">
    <text evidence="2">The sequence shown here is derived from an EMBL/GenBank/DDBJ whole genome shotgun (WGS) entry which is preliminary data.</text>
</comment>
<feature type="compositionally biased region" description="Polar residues" evidence="1">
    <location>
        <begin position="164"/>
        <end position="175"/>
    </location>
</feature>
<feature type="compositionally biased region" description="Polar residues" evidence="1">
    <location>
        <begin position="191"/>
        <end position="217"/>
    </location>
</feature>
<sequence length="592" mass="64117">MERYHQQSLPREDPDSGRAPLMAYYSPYAEFEFPEPFTPLPGHLGSFAQHPVSVDRIPFRNETSNNLDPTQHTQQLADHFSYNSPYFDLSPDTYPTDFDVNTNGAPYFGFPPTDQPLTSTYRAVPDDWRTPYHTSSNPLPPIVGAETPQVLMRQASANMANTTTNGLQHKATPNNAPMPDDHSDNEEGPSLHSSTVGGQHAAASTNSFPATAASTTTKRVKLGPVSSRAQPSKPSKSGRLNNSRMTGMSSKLSKPTMPAHVVDEDSSEAGEKTEAESEEDPEDDDGEDDEDGENEDDDGFVWIFNSITEAKVKQFDRAPLKRNLAGTDDVHQYVNDNRMQKNLVKNFVAALGGGYLKTPVGGEQFPKGERIAEWKRYQTIHYDVVQAALAKSTGAEQAQKCAWLFVDALLEAHQHGIRKTKNSGTESSLIFSVRANLCIQVLTEIPMLRENCLKGVDIHAIVSSPEGAKKLKIQNLWVNYGKKMGKATGGGKSGGKRSRSKRAKKATGSAEVGGDEEQDGSEEQDGGEQQGKDEGPVEEGNEAGGADGVVGDGSGNDDNGVDDEVGENGQGGVAVQPDKSAITGQKRKRPSR</sequence>
<dbReference type="Proteomes" id="UP001274830">
    <property type="component" value="Unassembled WGS sequence"/>
</dbReference>
<feature type="compositionally biased region" description="Basic residues" evidence="1">
    <location>
        <begin position="494"/>
        <end position="505"/>
    </location>
</feature>